<dbReference type="EMBL" id="DYDO01003627">
    <property type="protein sequence ID" value="DBA13451.1"/>
    <property type="molecule type" value="Genomic_DNA"/>
</dbReference>
<protein>
    <submittedName>
        <fullName evidence="1">Uncharacterized protein</fullName>
    </submittedName>
</protein>
<dbReference type="Proteomes" id="UP001181693">
    <property type="component" value="Unassembled WGS sequence"/>
</dbReference>
<dbReference type="AlphaFoldDB" id="A0AAV2ZF29"/>
<gene>
    <name evidence="1" type="ORF">GDO54_018567</name>
</gene>
<reference evidence="1" key="1">
    <citation type="thesis" date="2020" institute="ProQuest LLC" country="789 East Eisenhower Parkway, Ann Arbor, MI, USA">
        <title>Comparative Genomics and Chromosome Evolution.</title>
        <authorList>
            <person name="Mudd A.B."/>
        </authorList>
    </citation>
    <scope>NUCLEOTIDE SEQUENCE</scope>
    <source>
        <strain evidence="1">1538</strain>
        <tissue evidence="1">Blood</tissue>
    </source>
</reference>
<sequence length="132" mass="14746">MIFSCTYCPHLSFVQSVHPPMIYHSHSSLALATYSCALQNTVMHTFVPFILTKYLSAHMSCNTLHNPVLHMVAALTPSGIAFQHIVLVSILLSFPSCTYYTLAYLCISFPPHAASWSTKCTIFLQMLITVIF</sequence>
<evidence type="ECO:0000313" key="1">
    <source>
        <dbReference type="EMBL" id="DBA13451.1"/>
    </source>
</evidence>
<keyword evidence="2" id="KW-1185">Reference proteome</keyword>
<proteinExistence type="predicted"/>
<organism evidence="1 2">
    <name type="scientific">Pyxicephalus adspersus</name>
    <name type="common">African bullfrog</name>
    <dbReference type="NCBI Taxonomy" id="30357"/>
    <lineage>
        <taxon>Eukaryota</taxon>
        <taxon>Metazoa</taxon>
        <taxon>Chordata</taxon>
        <taxon>Craniata</taxon>
        <taxon>Vertebrata</taxon>
        <taxon>Euteleostomi</taxon>
        <taxon>Amphibia</taxon>
        <taxon>Batrachia</taxon>
        <taxon>Anura</taxon>
        <taxon>Neobatrachia</taxon>
        <taxon>Ranoidea</taxon>
        <taxon>Pyxicephalidae</taxon>
        <taxon>Pyxicephalinae</taxon>
        <taxon>Pyxicephalus</taxon>
    </lineage>
</organism>
<evidence type="ECO:0000313" key="2">
    <source>
        <dbReference type="Proteomes" id="UP001181693"/>
    </source>
</evidence>
<accession>A0AAV2ZF29</accession>
<name>A0AAV2ZF29_PYXAD</name>
<comment type="caution">
    <text evidence="1">The sequence shown here is derived from an EMBL/GenBank/DDBJ whole genome shotgun (WGS) entry which is preliminary data.</text>
</comment>